<dbReference type="GO" id="GO:0060292">
    <property type="term" value="P:long-term synaptic depression"/>
    <property type="evidence" value="ECO:0007669"/>
    <property type="project" value="TreeGrafter"/>
</dbReference>
<keyword evidence="13" id="KW-0406">Ion transport</keyword>
<evidence type="ECO:0000256" key="22">
    <source>
        <dbReference type="SAM" id="MobiDB-lite"/>
    </source>
</evidence>
<evidence type="ECO:0000256" key="9">
    <source>
        <dbReference type="ARBA" id="ARBA00022692"/>
    </source>
</evidence>
<dbReference type="GO" id="GO:0007601">
    <property type="term" value="P:visual perception"/>
    <property type="evidence" value="ECO:0007669"/>
    <property type="project" value="UniProtKB-KW"/>
</dbReference>
<dbReference type="GO" id="GO:0005262">
    <property type="term" value="F:calcium channel activity"/>
    <property type="evidence" value="ECO:0007669"/>
    <property type="project" value="TreeGrafter"/>
</dbReference>
<keyword evidence="8" id="KW-0716">Sensory transduction</keyword>
<evidence type="ECO:0000256" key="3">
    <source>
        <dbReference type="ARBA" id="ARBA00022448"/>
    </source>
</evidence>
<dbReference type="Ensembl" id="ENSMMOT00000003702.1">
    <property type="protein sequence ID" value="ENSMMOP00000003638.1"/>
    <property type="gene ID" value="ENSMMOG00000002913.1"/>
</dbReference>
<accession>A0A3Q3VRA1</accession>
<comment type="subcellular location">
    <subcellularLocation>
        <location evidence="1">Cell membrane</location>
        <topology evidence="1">Multi-pass membrane protein</topology>
    </subcellularLocation>
</comment>
<evidence type="ECO:0000256" key="23">
    <source>
        <dbReference type="SAM" id="Phobius"/>
    </source>
</evidence>
<comment type="function">
    <text evidence="21">Calcium, potassium:sodium antiporter that transports 1 Ca(2+) and 1 K(+) in exchange for 4 Na(+). Critical component of the visual transduction cascade, controlling the calcium concentration of outer segments during light and darkness. Light causes a rapid lowering of cytosolic free calcium in the outer segment of both retinal rod and cone photoreceptors and the light-induced lowering of calcium is caused by extrusion via this protein which plays a key role in the process of light adaptation.</text>
</comment>
<dbReference type="Pfam" id="PF01699">
    <property type="entry name" value="Na_Ca_ex"/>
    <property type="match status" value="1"/>
</dbReference>
<evidence type="ECO:0000256" key="8">
    <source>
        <dbReference type="ARBA" id="ARBA00022606"/>
    </source>
</evidence>
<evidence type="ECO:0000256" key="17">
    <source>
        <dbReference type="ARBA" id="ARBA00040585"/>
    </source>
</evidence>
<keyword evidence="4" id="KW-0050">Antiport</keyword>
<dbReference type="PANTHER" id="PTHR10846">
    <property type="entry name" value="SODIUM/POTASSIUM/CALCIUM EXCHANGER"/>
    <property type="match status" value="1"/>
</dbReference>
<keyword evidence="3" id="KW-0813">Transport</keyword>
<keyword evidence="14 23" id="KW-0472">Membrane</keyword>
<feature type="transmembrane region" description="Helical" evidence="23">
    <location>
        <begin position="111"/>
        <end position="134"/>
    </location>
</feature>
<feature type="region of interest" description="Disordered" evidence="22">
    <location>
        <begin position="268"/>
        <end position="294"/>
    </location>
</feature>
<keyword evidence="5" id="KW-1003">Cell membrane</keyword>
<protein>
    <recommendedName>
        <fullName evidence="17">Sodium/potassium/calcium exchanger 1</fullName>
    </recommendedName>
    <alternativeName>
        <fullName evidence="18">Na(+)/K(+)/Ca(2+)-exchange protein 1</fullName>
    </alternativeName>
    <alternativeName>
        <fullName evidence="19">Retinal rod Na-Ca+K exchanger</fullName>
    </alternativeName>
    <alternativeName>
        <fullName evidence="20">Solute carrier family 24 member 1</fullName>
    </alternativeName>
</protein>
<evidence type="ECO:0000256" key="4">
    <source>
        <dbReference type="ARBA" id="ARBA00022449"/>
    </source>
</evidence>
<name>A0A3Q3VRA1_MOLML</name>
<evidence type="ECO:0000256" key="7">
    <source>
        <dbReference type="ARBA" id="ARBA00022568"/>
    </source>
</evidence>
<dbReference type="Proteomes" id="UP000261620">
    <property type="component" value="Unplaced"/>
</dbReference>
<evidence type="ECO:0000256" key="15">
    <source>
        <dbReference type="ARBA" id="ARBA00023305"/>
    </source>
</evidence>
<dbReference type="PANTHER" id="PTHR10846:SF36">
    <property type="entry name" value="SODIUM_POTASSIUM_CALCIUM EXCHANGER 1"/>
    <property type="match status" value="1"/>
</dbReference>
<sequence>MDCVKRKRMLMGRVQFFLPGIFVCTLYPMTISARLNNSWPMTEIVEDFGEVSVKEVAQTTADPTNVLFSTVTPSAPPLSTNTPAPLGKAPHNNGDYPEDLFSLEGRRRGLVTLHIIGMMYMFISFVIVCDQFFVPALLVNKDKLSISDDVAGATFMAAGRSIPKLFALFIGVFVARISVGIGTIVGPAVLCLSWWPLFRDMSFYILDLMMLIISFLDNVIMWWESMMLLTSYTLYVIFMKFDVQIERAFKAQFHKCTMKEPNMVSCPVTSIDNIDSPRTENETERRGEEEKNDKPLSLKWPDTLFKQATYLFLLPVILPLWLTLPDVRNQVKTQTHF</sequence>
<evidence type="ECO:0000256" key="13">
    <source>
        <dbReference type="ARBA" id="ARBA00023065"/>
    </source>
</evidence>
<comment type="similarity">
    <text evidence="2">Belongs to the Ca(2+):cation antiporter (CaCA) (TC 2.A.19) family. SLC24A subfamily.</text>
</comment>
<evidence type="ECO:0000256" key="21">
    <source>
        <dbReference type="ARBA" id="ARBA00045976"/>
    </source>
</evidence>
<keyword evidence="9 23" id="KW-0812">Transmembrane</keyword>
<evidence type="ECO:0000256" key="11">
    <source>
        <dbReference type="ARBA" id="ARBA00022847"/>
    </source>
</evidence>
<dbReference type="GO" id="GO:0060291">
    <property type="term" value="P:long-term synaptic potentiation"/>
    <property type="evidence" value="ECO:0007669"/>
    <property type="project" value="TreeGrafter"/>
</dbReference>
<evidence type="ECO:0000256" key="20">
    <source>
        <dbReference type="ARBA" id="ARBA00042684"/>
    </source>
</evidence>
<evidence type="ECO:0000256" key="12">
    <source>
        <dbReference type="ARBA" id="ARBA00022989"/>
    </source>
</evidence>
<dbReference type="InterPro" id="IPR044880">
    <property type="entry name" value="NCX_ion-bd_dom_sf"/>
</dbReference>
<proteinExistence type="inferred from homology"/>
<reference evidence="25" key="2">
    <citation type="submission" date="2025-09" db="UniProtKB">
        <authorList>
            <consortium name="Ensembl"/>
        </authorList>
    </citation>
    <scope>IDENTIFICATION</scope>
</reference>
<keyword evidence="11" id="KW-0769">Symport</keyword>
<keyword evidence="10" id="KW-0106">Calcium</keyword>
<feature type="transmembrane region" description="Helical" evidence="23">
    <location>
        <begin position="165"/>
        <end position="195"/>
    </location>
</feature>
<evidence type="ECO:0000259" key="24">
    <source>
        <dbReference type="Pfam" id="PF01699"/>
    </source>
</evidence>
<evidence type="ECO:0000256" key="5">
    <source>
        <dbReference type="ARBA" id="ARBA00022475"/>
    </source>
</evidence>
<keyword evidence="7" id="KW-0109">Calcium transport</keyword>
<organism evidence="25 26">
    <name type="scientific">Mola mola</name>
    <name type="common">Ocean sunfish</name>
    <name type="synonym">Tetraodon mola</name>
    <dbReference type="NCBI Taxonomy" id="94237"/>
    <lineage>
        <taxon>Eukaryota</taxon>
        <taxon>Metazoa</taxon>
        <taxon>Chordata</taxon>
        <taxon>Craniata</taxon>
        <taxon>Vertebrata</taxon>
        <taxon>Euteleostomi</taxon>
        <taxon>Actinopterygii</taxon>
        <taxon>Neopterygii</taxon>
        <taxon>Teleostei</taxon>
        <taxon>Neoteleostei</taxon>
        <taxon>Acanthomorphata</taxon>
        <taxon>Eupercaria</taxon>
        <taxon>Tetraodontiformes</taxon>
        <taxon>Molidae</taxon>
        <taxon>Mola</taxon>
    </lineage>
</organism>
<dbReference type="GO" id="GO:0006874">
    <property type="term" value="P:intracellular calcium ion homeostasis"/>
    <property type="evidence" value="ECO:0007669"/>
    <property type="project" value="TreeGrafter"/>
</dbReference>
<dbReference type="GO" id="GO:0015293">
    <property type="term" value="F:symporter activity"/>
    <property type="evidence" value="ECO:0007669"/>
    <property type="project" value="UniProtKB-KW"/>
</dbReference>
<keyword evidence="26" id="KW-1185">Reference proteome</keyword>
<dbReference type="InterPro" id="IPR004481">
    <property type="entry name" value="K/Na/Ca-exchanger"/>
</dbReference>
<evidence type="ECO:0000313" key="25">
    <source>
        <dbReference type="Ensembl" id="ENSMMOP00000003638.1"/>
    </source>
</evidence>
<evidence type="ECO:0000256" key="6">
    <source>
        <dbReference type="ARBA" id="ARBA00022553"/>
    </source>
</evidence>
<evidence type="ECO:0000313" key="26">
    <source>
        <dbReference type="Proteomes" id="UP000261620"/>
    </source>
</evidence>
<reference evidence="25" key="1">
    <citation type="submission" date="2025-08" db="UniProtKB">
        <authorList>
            <consortium name="Ensembl"/>
        </authorList>
    </citation>
    <scope>IDENTIFICATION</scope>
</reference>
<evidence type="ECO:0000256" key="14">
    <source>
        <dbReference type="ARBA" id="ARBA00023136"/>
    </source>
</evidence>
<dbReference type="GO" id="GO:0005886">
    <property type="term" value="C:plasma membrane"/>
    <property type="evidence" value="ECO:0007669"/>
    <property type="project" value="UniProtKB-SubCell"/>
</dbReference>
<keyword evidence="12 23" id="KW-1133">Transmembrane helix</keyword>
<dbReference type="Gene3D" id="1.20.1420.30">
    <property type="entry name" value="NCX, central ion-binding region"/>
    <property type="match status" value="1"/>
</dbReference>
<dbReference type="AlphaFoldDB" id="A0A3Q3VRA1"/>
<keyword evidence="15" id="KW-0844">Vision</keyword>
<dbReference type="InterPro" id="IPR004837">
    <property type="entry name" value="NaCa_Exmemb"/>
</dbReference>
<dbReference type="GO" id="GO:0008273">
    <property type="term" value="F:calcium, potassium:sodium antiporter activity"/>
    <property type="evidence" value="ECO:0007669"/>
    <property type="project" value="TreeGrafter"/>
</dbReference>
<keyword evidence="6" id="KW-0597">Phosphoprotein</keyword>
<evidence type="ECO:0000256" key="18">
    <source>
        <dbReference type="ARBA" id="ARBA00042035"/>
    </source>
</evidence>
<evidence type="ECO:0000256" key="1">
    <source>
        <dbReference type="ARBA" id="ARBA00004651"/>
    </source>
</evidence>
<evidence type="ECO:0000256" key="16">
    <source>
        <dbReference type="ARBA" id="ARBA00033627"/>
    </source>
</evidence>
<evidence type="ECO:0000256" key="2">
    <source>
        <dbReference type="ARBA" id="ARBA00005364"/>
    </source>
</evidence>
<feature type="transmembrane region" description="Helical" evidence="23">
    <location>
        <begin position="304"/>
        <end position="322"/>
    </location>
</feature>
<dbReference type="STRING" id="94237.ENSMMOP00000003638"/>
<evidence type="ECO:0000256" key="10">
    <source>
        <dbReference type="ARBA" id="ARBA00022837"/>
    </source>
</evidence>
<evidence type="ECO:0000256" key="19">
    <source>
        <dbReference type="ARBA" id="ARBA00042297"/>
    </source>
</evidence>
<comment type="catalytic activity">
    <reaction evidence="16">
        <text>Ca(2+)(out) + K(+)(out) + 4 Na(+)(in) = Ca(2+)(in) + K(+)(in) + 4 Na(+)(out)</text>
        <dbReference type="Rhea" id="RHEA:69967"/>
        <dbReference type="ChEBI" id="CHEBI:29101"/>
        <dbReference type="ChEBI" id="CHEBI:29103"/>
        <dbReference type="ChEBI" id="CHEBI:29108"/>
    </reaction>
</comment>
<feature type="compositionally biased region" description="Basic and acidic residues" evidence="22">
    <location>
        <begin position="275"/>
        <end position="294"/>
    </location>
</feature>
<feature type="domain" description="Sodium/calcium exchanger membrane region" evidence="24">
    <location>
        <begin position="115"/>
        <end position="188"/>
    </location>
</feature>